<feature type="domain" description="Epoxide hydrolase N-terminal" evidence="12">
    <location>
        <begin position="1"/>
        <end position="106"/>
    </location>
</feature>
<dbReference type="SUPFAM" id="SSF48264">
    <property type="entry name" value="Cytochrome P450"/>
    <property type="match status" value="1"/>
</dbReference>
<keyword evidence="14" id="KW-1185">Reference proteome</keyword>
<comment type="pathway">
    <text evidence="1">Antibiotic biosynthesis; vancomycin biosynthesis.</text>
</comment>
<name>A0A1K1RL74_9PSEU</name>
<keyword evidence="9" id="KW-0408">Iron</keyword>
<keyword evidence="5" id="KW-0479">Metal-binding</keyword>
<evidence type="ECO:0000256" key="1">
    <source>
        <dbReference type="ARBA" id="ARBA00004660"/>
    </source>
</evidence>
<evidence type="ECO:0000256" key="6">
    <source>
        <dbReference type="ARBA" id="ARBA00022797"/>
    </source>
</evidence>
<evidence type="ECO:0000259" key="12">
    <source>
        <dbReference type="Pfam" id="PF06441"/>
    </source>
</evidence>
<dbReference type="InterPro" id="IPR017972">
    <property type="entry name" value="Cyt_P450_CS"/>
</dbReference>
<dbReference type="Pfam" id="PF06441">
    <property type="entry name" value="EHN"/>
    <property type="match status" value="1"/>
</dbReference>
<comment type="similarity">
    <text evidence="3">Belongs to the cytochrome P450 family.</text>
</comment>
<organism evidence="13 14">
    <name type="scientific">Amycolatopsis australiensis</name>
    <dbReference type="NCBI Taxonomy" id="546364"/>
    <lineage>
        <taxon>Bacteria</taxon>
        <taxon>Bacillati</taxon>
        <taxon>Actinomycetota</taxon>
        <taxon>Actinomycetes</taxon>
        <taxon>Pseudonocardiales</taxon>
        <taxon>Pseudonocardiaceae</taxon>
        <taxon>Amycolatopsis</taxon>
    </lineage>
</organism>
<protein>
    <submittedName>
        <fullName evidence="13">Cytochrome P450</fullName>
    </submittedName>
</protein>
<evidence type="ECO:0000256" key="11">
    <source>
        <dbReference type="ARBA" id="ARBA00055433"/>
    </source>
</evidence>
<dbReference type="GO" id="GO:0097176">
    <property type="term" value="P:epoxide metabolic process"/>
    <property type="evidence" value="ECO:0007669"/>
    <property type="project" value="TreeGrafter"/>
</dbReference>
<dbReference type="InterPro" id="IPR010497">
    <property type="entry name" value="Epoxide_hydro_N"/>
</dbReference>
<dbReference type="Pfam" id="PF00067">
    <property type="entry name" value="p450"/>
    <property type="match status" value="2"/>
</dbReference>
<dbReference type="PANTHER" id="PTHR21661:SF35">
    <property type="entry name" value="EPOXIDE HYDROLASE"/>
    <property type="match status" value="1"/>
</dbReference>
<keyword evidence="7" id="KW-0378">Hydrolase</keyword>
<dbReference type="CDD" id="cd11029">
    <property type="entry name" value="CYP107-like"/>
    <property type="match status" value="1"/>
</dbReference>
<proteinExistence type="inferred from homology"/>
<dbReference type="GO" id="GO:0004301">
    <property type="term" value="F:epoxide hydrolase activity"/>
    <property type="evidence" value="ECO:0007669"/>
    <property type="project" value="TreeGrafter"/>
</dbReference>
<evidence type="ECO:0000256" key="4">
    <source>
        <dbReference type="ARBA" id="ARBA00022617"/>
    </source>
</evidence>
<dbReference type="Proteomes" id="UP000182740">
    <property type="component" value="Unassembled WGS sequence"/>
</dbReference>
<dbReference type="PANTHER" id="PTHR21661">
    <property type="entry name" value="EPOXIDE HYDROLASE 1-RELATED"/>
    <property type="match status" value="1"/>
</dbReference>
<evidence type="ECO:0000313" key="14">
    <source>
        <dbReference type="Proteomes" id="UP000182740"/>
    </source>
</evidence>
<keyword evidence="6" id="KW-0058">Aromatic hydrocarbons catabolism</keyword>
<dbReference type="AlphaFoldDB" id="A0A1K1RL74"/>
<dbReference type="GO" id="GO:0020037">
    <property type="term" value="F:heme binding"/>
    <property type="evidence" value="ECO:0007669"/>
    <property type="project" value="InterPro"/>
</dbReference>
<evidence type="ECO:0000256" key="5">
    <source>
        <dbReference type="ARBA" id="ARBA00022723"/>
    </source>
</evidence>
<dbReference type="Gene3D" id="3.40.50.1820">
    <property type="entry name" value="alpha/beta hydrolase"/>
    <property type="match status" value="1"/>
</dbReference>
<keyword evidence="4" id="KW-0349">Heme</keyword>
<dbReference type="OrthoDB" id="5500002at2"/>
<evidence type="ECO:0000256" key="10">
    <source>
        <dbReference type="ARBA" id="ARBA00023033"/>
    </source>
</evidence>
<evidence type="ECO:0000256" key="3">
    <source>
        <dbReference type="ARBA" id="ARBA00010617"/>
    </source>
</evidence>
<dbReference type="GO" id="GO:0004497">
    <property type="term" value="F:monooxygenase activity"/>
    <property type="evidence" value="ECO:0007669"/>
    <property type="project" value="UniProtKB-KW"/>
</dbReference>
<evidence type="ECO:0000256" key="7">
    <source>
        <dbReference type="ARBA" id="ARBA00022801"/>
    </source>
</evidence>
<comment type="function">
    <text evidence="11">Involved in the coupling of aromatic side chains of the heptapeptide of vancomycin.</text>
</comment>
<accession>A0A1K1RL74</accession>
<dbReference type="GO" id="GO:0005506">
    <property type="term" value="F:iron ion binding"/>
    <property type="evidence" value="ECO:0007669"/>
    <property type="project" value="InterPro"/>
</dbReference>
<sequence length="794" mass="86870">MQPYRVEIPQAAIDDLRERLANTRWPEELPDAGWDRGVPLAYLKELAEYWRSSYDWRATEAALNRHPQFVTEIDGAPIYFMHVRSPEPGARPLLLTHGWPGSVAEFLDLVGPLSDPRAHGGDPADAFHLVIPALPGYGFSSPLRATGWDVPRIALAWAELMRRLGYRDYLAQGGDAGSVISLALGTLDPQNCAGVHVNMLMTFPSGDPAELAALGEDDMGRLGVLGKFDQELSPYMKLMQTRPQTLSYALTDSPVGQLAWIVERFKEWTDSDKVPEDAISRDKILDTVSIYWLTATAGTSAHFYYEGAAAVRAQATGQKPPPPAVPVAVAVFPRDILLPIRSFAERDLPTLARWTEFPRGGHFAALEQPELLVGDIRAFARSLESPPAGRCPVLDTTGRDIHGEAARLRALGPATRVELPGGVLAWSVTRADVIKRLLTDPRVTKSARNHWPKFINGEIRPDWEMISWVAMDNMVTAFGKDHVRLRRLVGKAFTPKRTEAVRPRIEALTTMLLDGLAAGPDEVVDLRERFAYPLPAMLVAELIGMDEQARAATAKVIDMMVDTTVTPEQAQAVLAGWRGSMAELIAKKRANPAQDITSDLIAARDEDGSRLSEQELADTIFAILGAGSETTINFFDNAITALLTHPGQLALVRSGEATWNDVIDETLRVESPLASLPLRYAVEDIDLGEGVTIPQGEPILVNYAAIGRDPSLHGESACEFDITRADKEHLSFGYGPHFCLGAGIARLVATIGLSTLFERYPDLSLAVDPADLEPLSTFIMNGHRALPVRLNAVA</sequence>
<dbReference type="InterPro" id="IPR001128">
    <property type="entry name" value="Cyt_P450"/>
</dbReference>
<dbReference type="InterPro" id="IPR036396">
    <property type="entry name" value="Cyt_P450_sf"/>
</dbReference>
<gene>
    <name evidence="13" type="ORF">SAMN04489730_3489</name>
</gene>
<dbReference type="PRINTS" id="PR00359">
    <property type="entry name" value="BP450"/>
</dbReference>
<keyword evidence="8" id="KW-0560">Oxidoreductase</keyword>
<evidence type="ECO:0000256" key="2">
    <source>
        <dbReference type="ARBA" id="ARBA00010088"/>
    </source>
</evidence>
<dbReference type="PROSITE" id="PS00086">
    <property type="entry name" value="CYTOCHROME_P450"/>
    <property type="match status" value="1"/>
</dbReference>
<comment type="similarity">
    <text evidence="2">Belongs to the peptidase S33 family.</text>
</comment>
<dbReference type="FunFam" id="1.10.630.10:FF:000018">
    <property type="entry name" value="Cytochrome P450 monooxygenase"/>
    <property type="match status" value="1"/>
</dbReference>
<dbReference type="SUPFAM" id="SSF53474">
    <property type="entry name" value="alpha/beta-Hydrolases"/>
    <property type="match status" value="1"/>
</dbReference>
<dbReference type="GO" id="GO:0016705">
    <property type="term" value="F:oxidoreductase activity, acting on paired donors, with incorporation or reduction of molecular oxygen"/>
    <property type="evidence" value="ECO:0007669"/>
    <property type="project" value="InterPro"/>
</dbReference>
<evidence type="ECO:0000313" key="13">
    <source>
        <dbReference type="EMBL" id="SFW72689.1"/>
    </source>
</evidence>
<dbReference type="InterPro" id="IPR029058">
    <property type="entry name" value="AB_hydrolase_fold"/>
</dbReference>
<reference evidence="14" key="1">
    <citation type="submission" date="2016-11" db="EMBL/GenBank/DDBJ databases">
        <authorList>
            <person name="Varghese N."/>
            <person name="Submissions S."/>
        </authorList>
    </citation>
    <scope>NUCLEOTIDE SEQUENCE [LARGE SCALE GENOMIC DNA]</scope>
    <source>
        <strain evidence="14">DSM 44671</strain>
    </source>
</reference>
<dbReference type="Gene3D" id="1.10.630.10">
    <property type="entry name" value="Cytochrome P450"/>
    <property type="match status" value="1"/>
</dbReference>
<keyword evidence="10" id="KW-0503">Monooxygenase</keyword>
<dbReference type="InterPro" id="IPR002397">
    <property type="entry name" value="Cyt_P450_B"/>
</dbReference>
<evidence type="ECO:0000256" key="9">
    <source>
        <dbReference type="ARBA" id="ARBA00023004"/>
    </source>
</evidence>
<evidence type="ECO:0000256" key="8">
    <source>
        <dbReference type="ARBA" id="ARBA00023002"/>
    </source>
</evidence>
<dbReference type="EMBL" id="FPJG01000006">
    <property type="protein sequence ID" value="SFW72689.1"/>
    <property type="molecule type" value="Genomic_DNA"/>
</dbReference>
<dbReference type="STRING" id="546364.SAMN04489730_3489"/>